<evidence type="ECO:0000256" key="7">
    <source>
        <dbReference type="ARBA" id="ARBA00016378"/>
    </source>
</evidence>
<dbReference type="Gene3D" id="3.60.21.10">
    <property type="match status" value="1"/>
</dbReference>
<keyword evidence="9" id="KW-0378">Hydrolase</keyword>
<feature type="region of interest" description="Disordered" evidence="17">
    <location>
        <begin position="122"/>
        <end position="160"/>
    </location>
</feature>
<evidence type="ECO:0000256" key="17">
    <source>
        <dbReference type="SAM" id="MobiDB-lite"/>
    </source>
</evidence>
<dbReference type="OrthoDB" id="9675250at2759"/>
<evidence type="ECO:0000256" key="10">
    <source>
        <dbReference type="ARBA" id="ARBA00022833"/>
    </source>
</evidence>
<reference evidence="19 22" key="1">
    <citation type="submission" date="2021-07" db="EMBL/GenBank/DDBJ databases">
        <authorList>
            <person name="Imarazene B."/>
            <person name="Zahm M."/>
            <person name="Klopp C."/>
            <person name="Cabau C."/>
            <person name="Beille S."/>
            <person name="Jouanno E."/>
            <person name="Castinel A."/>
            <person name="Lluch J."/>
            <person name="Gil L."/>
            <person name="Kuchtly C."/>
            <person name="Lopez Roques C."/>
            <person name="Donnadieu C."/>
            <person name="Parrinello H."/>
            <person name="Journot L."/>
            <person name="Du K."/>
            <person name="Schartl M."/>
            <person name="Retaux S."/>
            <person name="Guiguen Y."/>
        </authorList>
    </citation>
    <scope>NUCLEOTIDE SEQUENCE [LARGE SCALE GENOMIC DNA]</scope>
    <source>
        <strain evidence="19">Pach_M1</strain>
        <tissue evidence="19">Testis</tissue>
    </source>
</reference>
<evidence type="ECO:0000259" key="18">
    <source>
        <dbReference type="Pfam" id="PF00149"/>
    </source>
</evidence>
<dbReference type="EC" id="3.6.1.16" evidence="4"/>
<dbReference type="InterPro" id="IPR029052">
    <property type="entry name" value="Metallo-depent_PP-like"/>
</dbReference>
<gene>
    <name evidence="19" type="primary">ADPRM</name>
    <name evidence="19" type="ORF">AMEX_G18623</name>
</gene>
<evidence type="ECO:0000256" key="1">
    <source>
        <dbReference type="ARBA" id="ARBA00001946"/>
    </source>
</evidence>
<reference evidence="20" key="2">
    <citation type="submission" date="2025-05" db="UniProtKB">
        <authorList>
            <consortium name="Ensembl"/>
        </authorList>
    </citation>
    <scope>IDENTIFICATION</scope>
</reference>
<feature type="compositionally biased region" description="Basic and acidic residues" evidence="17">
    <location>
        <begin position="123"/>
        <end position="132"/>
    </location>
</feature>
<dbReference type="PANTHER" id="PTHR16509:SF1">
    <property type="entry name" value="MANGANESE-DEPENDENT ADP-RIBOSE_CDP-ALCOHOL DIPHOSPHATASE"/>
    <property type="match status" value="1"/>
</dbReference>
<evidence type="ECO:0000313" key="20">
    <source>
        <dbReference type="Ensembl" id="ENSAMXP00005018381.1"/>
    </source>
</evidence>
<dbReference type="Proteomes" id="UP000694621">
    <property type="component" value="Unplaced"/>
</dbReference>
<dbReference type="PANTHER" id="PTHR16509">
    <property type="match status" value="1"/>
</dbReference>
<evidence type="ECO:0000313" key="21">
    <source>
        <dbReference type="Proteomes" id="UP000694621"/>
    </source>
</evidence>
<dbReference type="AlphaFoldDB" id="A0A8B9HW77"/>
<evidence type="ECO:0000256" key="6">
    <source>
        <dbReference type="ARBA" id="ARBA00012529"/>
    </source>
</evidence>
<comment type="catalytic activity">
    <reaction evidence="13">
        <text>CDP-glycerol + H2O = sn-glycerol 3-phosphate + CMP + 2 H(+)</text>
        <dbReference type="Rhea" id="RHEA:21692"/>
        <dbReference type="ChEBI" id="CHEBI:15377"/>
        <dbReference type="ChEBI" id="CHEBI:15378"/>
        <dbReference type="ChEBI" id="CHEBI:57597"/>
        <dbReference type="ChEBI" id="CHEBI:58311"/>
        <dbReference type="ChEBI" id="CHEBI:60377"/>
        <dbReference type="EC" id="3.6.1.16"/>
    </reaction>
</comment>
<evidence type="ECO:0000256" key="4">
    <source>
        <dbReference type="ARBA" id="ARBA00012443"/>
    </source>
</evidence>
<evidence type="ECO:0000256" key="3">
    <source>
        <dbReference type="ARBA" id="ARBA00011245"/>
    </source>
</evidence>
<comment type="catalytic activity">
    <reaction evidence="16">
        <text>ADP-D-ribose + H2O = D-ribose 5-phosphate + AMP + 2 H(+)</text>
        <dbReference type="Rhea" id="RHEA:10412"/>
        <dbReference type="ChEBI" id="CHEBI:15377"/>
        <dbReference type="ChEBI" id="CHEBI:15378"/>
        <dbReference type="ChEBI" id="CHEBI:57967"/>
        <dbReference type="ChEBI" id="CHEBI:78346"/>
        <dbReference type="ChEBI" id="CHEBI:456215"/>
        <dbReference type="EC" id="3.6.1.13"/>
    </reaction>
</comment>
<evidence type="ECO:0000313" key="19">
    <source>
        <dbReference type="EMBL" id="KAG9267754.1"/>
    </source>
</evidence>
<evidence type="ECO:0000256" key="15">
    <source>
        <dbReference type="ARBA" id="ARBA00047894"/>
    </source>
</evidence>
<dbReference type="InterPro" id="IPR041869">
    <property type="entry name" value="MPP_ADPRM"/>
</dbReference>
<feature type="domain" description="Calcineurin-like phosphoesterase" evidence="18">
    <location>
        <begin position="11"/>
        <end position="300"/>
    </location>
</feature>
<dbReference type="GO" id="GO:0047631">
    <property type="term" value="F:ADP-ribose diphosphatase activity"/>
    <property type="evidence" value="ECO:0007669"/>
    <property type="project" value="UniProtKB-EC"/>
</dbReference>
<sequence>MEDGAPPPLFSFGVIADIQFADKDDGFNFHRTRKRFYRNSLQILKNASRCWEEEEEPERRPAFILQLGDIIDGFNRELSASERALQTVLDEFSSCSAKVHHVWGNHEFYNFSRAALFQSALNSRDRGERGAEDEGGEEEEEEEEEEGGGGRGEEEEKENSLEEVYAYHFSPHPKFRFIVLDAYDLSIIGRDKSSKKFKQSMKIITEHNHNEELNEPPAISPLESRFVKYNGGFSQDQLDWLERVLTSADENEEKVTILSHLPVHPYSTDPVCLAWNYDKILSMLQAHNSVVCFMAGHDHDGGYHMDTYGVHHLTLEGVIETPPISDAFGIVYVYEDRMVLQGRGRISDRVLMFR</sequence>
<protein>
    <recommendedName>
        <fullName evidence="7">Manganese-dependent ADP-ribose/CDP-alcohol diphosphatase</fullName>
        <ecNumber evidence="5">3.6.1.13</ecNumber>
        <ecNumber evidence="4">3.6.1.16</ecNumber>
        <ecNumber evidence="6">3.6.1.53</ecNumber>
    </recommendedName>
    <alternativeName>
        <fullName evidence="12">ADPRibase-Mn</fullName>
    </alternativeName>
    <alternativeName>
        <fullName evidence="11">CDP-choline phosphohydrolase</fullName>
    </alternativeName>
</protein>
<evidence type="ECO:0000256" key="9">
    <source>
        <dbReference type="ARBA" id="ARBA00022801"/>
    </source>
</evidence>
<dbReference type="Proteomes" id="UP000752171">
    <property type="component" value="Unassembled WGS sequence"/>
</dbReference>
<keyword evidence="10" id="KW-0862">Zinc</keyword>
<dbReference type="Ensembl" id="ENSAMXT00005020313.1">
    <property type="protein sequence ID" value="ENSAMXP00005018381.1"/>
    <property type="gene ID" value="ENSAMXG00005009579.1"/>
</dbReference>
<dbReference type="EMBL" id="JAICCE010000015">
    <property type="protein sequence ID" value="KAG9267754.1"/>
    <property type="molecule type" value="Genomic_DNA"/>
</dbReference>
<comment type="similarity">
    <text evidence="2">Belongs to the ADPRibase-Mn family.</text>
</comment>
<keyword evidence="8" id="KW-0479">Metal-binding</keyword>
<evidence type="ECO:0000256" key="12">
    <source>
        <dbReference type="ARBA" id="ARBA00032579"/>
    </source>
</evidence>
<dbReference type="SUPFAM" id="SSF56300">
    <property type="entry name" value="Metallo-dependent phosphatases"/>
    <property type="match status" value="1"/>
</dbReference>
<evidence type="ECO:0000256" key="8">
    <source>
        <dbReference type="ARBA" id="ARBA00022723"/>
    </source>
</evidence>
<comment type="catalytic activity">
    <reaction evidence="14">
        <text>CDP-choline + H2O = phosphocholine + CMP + 2 H(+)</text>
        <dbReference type="Rhea" id="RHEA:32487"/>
        <dbReference type="ChEBI" id="CHEBI:15377"/>
        <dbReference type="ChEBI" id="CHEBI:15378"/>
        <dbReference type="ChEBI" id="CHEBI:58779"/>
        <dbReference type="ChEBI" id="CHEBI:60377"/>
        <dbReference type="ChEBI" id="CHEBI:295975"/>
        <dbReference type="EC" id="3.6.1.53"/>
    </reaction>
</comment>
<evidence type="ECO:0000256" key="13">
    <source>
        <dbReference type="ARBA" id="ARBA00047486"/>
    </source>
</evidence>
<dbReference type="EC" id="3.6.1.13" evidence="5"/>
<evidence type="ECO:0000256" key="16">
    <source>
        <dbReference type="ARBA" id="ARBA00049546"/>
    </source>
</evidence>
<dbReference type="GO" id="GO:0047734">
    <property type="term" value="F:CDP-glycerol diphosphatase activity"/>
    <property type="evidence" value="ECO:0007669"/>
    <property type="project" value="UniProtKB-EC"/>
</dbReference>
<proteinExistence type="inferred from homology"/>
<accession>A0A8B9HW77</accession>
<dbReference type="KEGG" id="amex:103043761"/>
<evidence type="ECO:0000256" key="5">
    <source>
        <dbReference type="ARBA" id="ARBA00012453"/>
    </source>
</evidence>
<organism evidence="20 21">
    <name type="scientific">Astyanax mexicanus</name>
    <name type="common">Blind cave fish</name>
    <name type="synonym">Astyanax fasciatus mexicanus</name>
    <dbReference type="NCBI Taxonomy" id="7994"/>
    <lineage>
        <taxon>Eukaryota</taxon>
        <taxon>Metazoa</taxon>
        <taxon>Chordata</taxon>
        <taxon>Craniata</taxon>
        <taxon>Vertebrata</taxon>
        <taxon>Euteleostomi</taxon>
        <taxon>Actinopterygii</taxon>
        <taxon>Neopterygii</taxon>
        <taxon>Teleostei</taxon>
        <taxon>Ostariophysi</taxon>
        <taxon>Characiformes</taxon>
        <taxon>Characoidei</taxon>
        <taxon>Acestrorhamphidae</taxon>
        <taxon>Acestrorhamphinae</taxon>
        <taxon>Astyanax</taxon>
    </lineage>
</organism>
<name>A0A8B9HW77_ASTMX</name>
<evidence type="ECO:0000256" key="11">
    <source>
        <dbReference type="ARBA" id="ARBA00030848"/>
    </source>
</evidence>
<comment type="subunit">
    <text evidence="3">Monomer.</text>
</comment>
<dbReference type="CDD" id="cd07396">
    <property type="entry name" value="MPP_Nbla03831"/>
    <property type="match status" value="1"/>
</dbReference>
<evidence type="ECO:0000256" key="2">
    <source>
        <dbReference type="ARBA" id="ARBA00006362"/>
    </source>
</evidence>
<feature type="compositionally biased region" description="Basic and acidic residues" evidence="17">
    <location>
        <begin position="151"/>
        <end position="160"/>
    </location>
</feature>
<dbReference type="GO" id="GO:0030145">
    <property type="term" value="F:manganese ion binding"/>
    <property type="evidence" value="ECO:0007669"/>
    <property type="project" value="TreeGrafter"/>
</dbReference>
<feature type="compositionally biased region" description="Acidic residues" evidence="17">
    <location>
        <begin position="133"/>
        <end position="150"/>
    </location>
</feature>
<dbReference type="InterPro" id="IPR004843">
    <property type="entry name" value="Calcineurin-like_PHP"/>
</dbReference>
<comment type="cofactor">
    <cofactor evidence="1">
        <name>Mg(2+)</name>
        <dbReference type="ChEBI" id="CHEBI:18420"/>
    </cofactor>
</comment>
<dbReference type="EC" id="3.6.1.53" evidence="6"/>
<comment type="catalytic activity">
    <reaction evidence="15">
        <text>ADP-D-ribose + H2O = D-ribose 5-phosphate + AMP + 2 H(+)</text>
        <dbReference type="Rhea" id="RHEA:10412"/>
        <dbReference type="ChEBI" id="CHEBI:15377"/>
        <dbReference type="ChEBI" id="CHEBI:15378"/>
        <dbReference type="ChEBI" id="CHEBI:57967"/>
        <dbReference type="ChEBI" id="CHEBI:78346"/>
        <dbReference type="ChEBI" id="CHEBI:456215"/>
        <dbReference type="EC" id="3.6.1.53"/>
    </reaction>
</comment>
<dbReference type="GO" id="GO:0008663">
    <property type="term" value="F:2',3'-cyclic-nucleotide 2'-phosphodiesterase activity"/>
    <property type="evidence" value="ECO:0007669"/>
    <property type="project" value="TreeGrafter"/>
</dbReference>
<evidence type="ECO:0000313" key="22">
    <source>
        <dbReference type="Proteomes" id="UP000752171"/>
    </source>
</evidence>
<evidence type="ECO:0000256" key="14">
    <source>
        <dbReference type="ARBA" id="ARBA00047636"/>
    </source>
</evidence>
<dbReference type="Pfam" id="PF00149">
    <property type="entry name" value="Metallophos"/>
    <property type="match status" value="1"/>
</dbReference>